<dbReference type="SMART" id="SM00091">
    <property type="entry name" value="PAS"/>
    <property type="match status" value="2"/>
</dbReference>
<evidence type="ECO:0000256" key="5">
    <source>
        <dbReference type="ARBA" id="ARBA00022777"/>
    </source>
</evidence>
<comment type="catalytic activity">
    <reaction evidence="1">
        <text>ATP + protein L-histidine = ADP + protein N-phospho-L-histidine.</text>
        <dbReference type="EC" id="2.7.13.3"/>
    </reaction>
</comment>
<dbReference type="InterPro" id="IPR001610">
    <property type="entry name" value="PAC"/>
</dbReference>
<dbReference type="AlphaFoldDB" id="A0A5C4NG29"/>
<dbReference type="PROSITE" id="PS50110">
    <property type="entry name" value="RESPONSE_REGULATORY"/>
    <property type="match status" value="1"/>
</dbReference>
<dbReference type="InterPro" id="IPR035965">
    <property type="entry name" value="PAS-like_dom_sf"/>
</dbReference>
<dbReference type="PRINTS" id="PR00344">
    <property type="entry name" value="BCTRLSENSOR"/>
</dbReference>
<dbReference type="InterPro" id="IPR011006">
    <property type="entry name" value="CheY-like_superfamily"/>
</dbReference>
<dbReference type="InterPro" id="IPR036097">
    <property type="entry name" value="HisK_dim/P_sf"/>
</dbReference>
<evidence type="ECO:0000313" key="12">
    <source>
        <dbReference type="Proteomes" id="UP000305709"/>
    </source>
</evidence>
<dbReference type="Pfam" id="PF00072">
    <property type="entry name" value="Response_reg"/>
    <property type="match status" value="1"/>
</dbReference>
<dbReference type="InterPro" id="IPR001789">
    <property type="entry name" value="Sig_transdc_resp-reg_receiver"/>
</dbReference>
<dbReference type="SMART" id="SM00388">
    <property type="entry name" value="HisKA"/>
    <property type="match status" value="1"/>
</dbReference>
<name>A0A5C4NG29_9RHOB</name>
<dbReference type="PANTHER" id="PTHR43065">
    <property type="entry name" value="SENSOR HISTIDINE KINASE"/>
    <property type="match status" value="1"/>
</dbReference>
<evidence type="ECO:0000256" key="2">
    <source>
        <dbReference type="ARBA" id="ARBA00012438"/>
    </source>
</evidence>
<dbReference type="SUPFAM" id="SSF52172">
    <property type="entry name" value="CheY-like"/>
    <property type="match status" value="1"/>
</dbReference>
<reference evidence="11 12" key="1">
    <citation type="submission" date="2019-06" db="EMBL/GenBank/DDBJ databases">
        <authorList>
            <person name="Jiang L."/>
        </authorList>
    </citation>
    <scope>NUCLEOTIDE SEQUENCE [LARGE SCALE GENOMIC DNA]</scope>
    <source>
        <strain evidence="11 12">YIM 48858</strain>
    </source>
</reference>
<evidence type="ECO:0000256" key="1">
    <source>
        <dbReference type="ARBA" id="ARBA00000085"/>
    </source>
</evidence>
<keyword evidence="4" id="KW-0808">Transferase</keyword>
<dbReference type="InterPro" id="IPR013656">
    <property type="entry name" value="PAS_4"/>
</dbReference>
<dbReference type="SUPFAM" id="SSF55785">
    <property type="entry name" value="PYP-like sensor domain (PAS domain)"/>
    <property type="match status" value="2"/>
</dbReference>
<dbReference type="SMART" id="SM00448">
    <property type="entry name" value="REC"/>
    <property type="match status" value="1"/>
</dbReference>
<proteinExistence type="predicted"/>
<dbReference type="Pfam" id="PF08448">
    <property type="entry name" value="PAS_4"/>
    <property type="match status" value="1"/>
</dbReference>
<dbReference type="InterPro" id="IPR000014">
    <property type="entry name" value="PAS"/>
</dbReference>
<dbReference type="InterPro" id="IPR005467">
    <property type="entry name" value="His_kinase_dom"/>
</dbReference>
<dbReference type="SUPFAM" id="SSF47384">
    <property type="entry name" value="Homodimeric domain of signal transducing histidine kinase"/>
    <property type="match status" value="1"/>
</dbReference>
<dbReference type="InterPro" id="IPR000700">
    <property type="entry name" value="PAS-assoc_C"/>
</dbReference>
<dbReference type="InterPro" id="IPR029016">
    <property type="entry name" value="GAF-like_dom_sf"/>
</dbReference>
<dbReference type="Gene3D" id="3.30.450.40">
    <property type="match status" value="1"/>
</dbReference>
<dbReference type="PROSITE" id="PS50109">
    <property type="entry name" value="HIS_KIN"/>
    <property type="match status" value="1"/>
</dbReference>
<dbReference type="Pfam" id="PF08447">
    <property type="entry name" value="PAS_3"/>
    <property type="match status" value="1"/>
</dbReference>
<dbReference type="EMBL" id="VDFV01000010">
    <property type="protein sequence ID" value="TNC72016.1"/>
    <property type="molecule type" value="Genomic_DNA"/>
</dbReference>
<dbReference type="SMART" id="SM00387">
    <property type="entry name" value="HATPase_c"/>
    <property type="match status" value="1"/>
</dbReference>
<dbReference type="Gene3D" id="3.40.50.2300">
    <property type="match status" value="1"/>
</dbReference>
<protein>
    <recommendedName>
        <fullName evidence="2">histidine kinase</fullName>
        <ecNumber evidence="2">2.7.13.3</ecNumber>
    </recommendedName>
</protein>
<feature type="domain" description="Response regulatory" evidence="9">
    <location>
        <begin position="743"/>
        <end position="851"/>
    </location>
</feature>
<sequence>MVAGVVSLLAVSAALVMRAGRLDSEARLTRDRHRRDARIAAMVDGVGLGTWQRDLEARIVDYGHGCRELLGHEPDEMPRDPAAWGGMVHPADRAVALAGIEPHLAGRTPFFRCEYRVRHKDGRWVWILDSGRVVERDAKGQPRVVAGAFLDITARKEAEEALRASEELNRRILSASPDCIKLLSLDGRLEFFSEGGLCAMEVDDFDRQLRDVDWISFWTPEDRPRVREAIAAALAGGTGRFQAFCPTARGTPKWWDVSVTVIAGADGAPERLLSVSRDITRQHASEERLALLAQAAERLLVSGEPAAMVEGVYGLIAEPLALDVFFNYRLDESGSLLLAAHAGLTEAAVRDGARLELGQAVCGCVARDRRPAHVARVQDSDDPLHAFIRGQGLTAYACTPLMVDGTLLGTLGFGRRSGRPFTDEDIAFLQTVCHYVAVATERARAEAALRSFNAVLEARVTERTGALEEAALSLQAEMRRRETAQSQLLQAQKMEALGRLVGGVAHDFNNILAAVQGAFAILDRRIDDPKLGFVIEQGQKAGERAGALVRGMLAFARRKPLEPKVVDPAAMVGELEGMIRHAAGAKVDCGIEVAPGTWPVLVDPNQFEVALLNLAINARDAMTEGGRLRVSARNLGAAEPRPEGLGPGDLVVVAVADTGCGMDEAKAARIFEPFYTTKDPGQGTGLGLSQVHGFAHGAGGTVTVDSAPGRGTTMRIYLPRSAVEPVDAATEAAVAPELHGRAAILLVDDDDQVRPVTAAYLRELGYEVVEAAGGAAAQGLAQSHAIDLLLTDVVMPGIDGPELVRRMRAERADLPVLFMTGYSGVHALEGEAVVGKPFSGPELGLHVLRALGRIEPKGVAL</sequence>
<evidence type="ECO:0000256" key="4">
    <source>
        <dbReference type="ARBA" id="ARBA00022679"/>
    </source>
</evidence>
<dbReference type="Gene3D" id="3.30.450.20">
    <property type="entry name" value="PAS domain"/>
    <property type="match status" value="2"/>
</dbReference>
<keyword evidence="3 6" id="KW-0597">Phosphoprotein</keyword>
<dbReference type="InterPro" id="IPR013655">
    <property type="entry name" value="PAS_fold_3"/>
</dbReference>
<dbReference type="NCBIfam" id="TIGR00229">
    <property type="entry name" value="sensory_box"/>
    <property type="match status" value="1"/>
</dbReference>
<dbReference type="CDD" id="cd00156">
    <property type="entry name" value="REC"/>
    <property type="match status" value="1"/>
</dbReference>
<organism evidence="11 12">
    <name type="scientific">Rubellimicrobium roseum</name>
    <dbReference type="NCBI Taxonomy" id="687525"/>
    <lineage>
        <taxon>Bacteria</taxon>
        <taxon>Pseudomonadati</taxon>
        <taxon>Pseudomonadota</taxon>
        <taxon>Alphaproteobacteria</taxon>
        <taxon>Rhodobacterales</taxon>
        <taxon>Roseobacteraceae</taxon>
        <taxon>Rubellimicrobium</taxon>
    </lineage>
</organism>
<dbReference type="InterPro" id="IPR003661">
    <property type="entry name" value="HisK_dim/P_dom"/>
</dbReference>
<dbReference type="Pfam" id="PF02518">
    <property type="entry name" value="HATPase_c"/>
    <property type="match status" value="1"/>
</dbReference>
<dbReference type="PROSITE" id="PS50113">
    <property type="entry name" value="PAC"/>
    <property type="match status" value="1"/>
</dbReference>
<keyword evidence="12" id="KW-1185">Reference proteome</keyword>
<dbReference type="InterPro" id="IPR003594">
    <property type="entry name" value="HATPase_dom"/>
</dbReference>
<dbReference type="Pfam" id="PF13185">
    <property type="entry name" value="GAF_2"/>
    <property type="match status" value="1"/>
</dbReference>
<dbReference type="InterPro" id="IPR004358">
    <property type="entry name" value="Sig_transdc_His_kin-like_C"/>
</dbReference>
<dbReference type="SMART" id="SM00065">
    <property type="entry name" value="GAF"/>
    <property type="match status" value="1"/>
</dbReference>
<evidence type="ECO:0000259" key="10">
    <source>
        <dbReference type="PROSITE" id="PS50113"/>
    </source>
</evidence>
<dbReference type="InterPro" id="IPR003018">
    <property type="entry name" value="GAF"/>
</dbReference>
<accession>A0A5C4NG29</accession>
<dbReference type="CDD" id="cd00130">
    <property type="entry name" value="PAS"/>
    <property type="match status" value="1"/>
</dbReference>
<evidence type="ECO:0000256" key="6">
    <source>
        <dbReference type="PROSITE-ProRule" id="PRU00169"/>
    </source>
</evidence>
<feature type="domain" description="Histidine kinase" evidence="8">
    <location>
        <begin position="503"/>
        <end position="722"/>
    </location>
</feature>
<dbReference type="CDD" id="cd00082">
    <property type="entry name" value="HisKA"/>
    <property type="match status" value="1"/>
</dbReference>
<dbReference type="GO" id="GO:0000155">
    <property type="term" value="F:phosphorelay sensor kinase activity"/>
    <property type="evidence" value="ECO:0007669"/>
    <property type="project" value="InterPro"/>
</dbReference>
<dbReference type="SUPFAM" id="SSF55781">
    <property type="entry name" value="GAF domain-like"/>
    <property type="match status" value="1"/>
</dbReference>
<dbReference type="InterPro" id="IPR036890">
    <property type="entry name" value="HATPase_C_sf"/>
</dbReference>
<dbReference type="EC" id="2.7.13.3" evidence="2"/>
<dbReference type="PANTHER" id="PTHR43065:SF42">
    <property type="entry name" value="TWO-COMPONENT SENSOR PPRA"/>
    <property type="match status" value="1"/>
</dbReference>
<dbReference type="Gene3D" id="1.10.287.130">
    <property type="match status" value="1"/>
</dbReference>
<feature type="modified residue" description="4-aspartylphosphate" evidence="6">
    <location>
        <position position="792"/>
    </location>
</feature>
<keyword evidence="7" id="KW-0175">Coiled coil</keyword>
<dbReference type="Proteomes" id="UP000305709">
    <property type="component" value="Unassembled WGS sequence"/>
</dbReference>
<dbReference type="OrthoDB" id="9796100at2"/>
<dbReference type="SUPFAM" id="SSF55874">
    <property type="entry name" value="ATPase domain of HSP90 chaperone/DNA topoisomerase II/histidine kinase"/>
    <property type="match status" value="1"/>
</dbReference>
<dbReference type="RefSeq" id="WP_139081446.1">
    <property type="nucleotide sequence ID" value="NZ_VDFV01000010.1"/>
</dbReference>
<feature type="domain" description="PAC" evidence="10">
    <location>
        <begin position="111"/>
        <end position="164"/>
    </location>
</feature>
<evidence type="ECO:0000313" key="11">
    <source>
        <dbReference type="EMBL" id="TNC72016.1"/>
    </source>
</evidence>
<feature type="coiled-coil region" evidence="7">
    <location>
        <begin position="467"/>
        <end position="494"/>
    </location>
</feature>
<keyword evidence="5" id="KW-0418">Kinase</keyword>
<comment type="caution">
    <text evidence="11">The sequence shown here is derived from an EMBL/GenBank/DDBJ whole genome shotgun (WGS) entry which is preliminary data.</text>
</comment>
<evidence type="ECO:0000256" key="3">
    <source>
        <dbReference type="ARBA" id="ARBA00022553"/>
    </source>
</evidence>
<gene>
    <name evidence="11" type="ORF">FHG71_09795</name>
</gene>
<dbReference type="SMART" id="SM00086">
    <property type="entry name" value="PAC"/>
    <property type="match status" value="2"/>
</dbReference>
<dbReference type="Pfam" id="PF00512">
    <property type="entry name" value="HisKA"/>
    <property type="match status" value="1"/>
</dbReference>
<evidence type="ECO:0000259" key="8">
    <source>
        <dbReference type="PROSITE" id="PS50109"/>
    </source>
</evidence>
<evidence type="ECO:0000256" key="7">
    <source>
        <dbReference type="SAM" id="Coils"/>
    </source>
</evidence>
<evidence type="ECO:0000259" key="9">
    <source>
        <dbReference type="PROSITE" id="PS50110"/>
    </source>
</evidence>
<dbReference type="Gene3D" id="3.30.565.10">
    <property type="entry name" value="Histidine kinase-like ATPase, C-terminal domain"/>
    <property type="match status" value="1"/>
</dbReference>